<reference evidence="2" key="1">
    <citation type="submission" date="2016-10" db="EMBL/GenBank/DDBJ databases">
        <authorList>
            <person name="Varghese N."/>
            <person name="Submissions S."/>
        </authorList>
    </citation>
    <scope>NUCLEOTIDE SEQUENCE [LARGE SCALE GENOMIC DNA]</scope>
    <source>
        <strain evidence="2">DSM 173</strain>
    </source>
</reference>
<dbReference type="STRING" id="61595.SAMN05421644_1494"/>
<sequence length="150" mass="17386">MNATLYETDIHAWTCQTAELLKQRRFQDIDIEHLIEELESIAKRDRQELISRLKILLAHLLNWRFQPAHRSGSWRGSILEQRLRIRDLLQDCPSLKPFLPEAITAAYADSTKLASKETGLPLTLFPKQSPYSGDLLLEDDWFPDEVTSIL</sequence>
<protein>
    <recommendedName>
        <fullName evidence="3">DUF29 domain-containing protein</fullName>
    </recommendedName>
</protein>
<accession>A0A1H3IWL1</accession>
<dbReference type="EMBL" id="FNOW01000049">
    <property type="protein sequence ID" value="SDY32052.1"/>
    <property type="molecule type" value="Genomic_DNA"/>
</dbReference>
<dbReference type="RefSeq" id="WP_091335008.1">
    <property type="nucleotide sequence ID" value="NZ_FNOW01000049.1"/>
</dbReference>
<name>A0A1H3IWL1_ALLWA</name>
<dbReference type="Proteomes" id="UP000198672">
    <property type="component" value="Unassembled WGS sequence"/>
</dbReference>
<keyword evidence="2" id="KW-1185">Reference proteome</keyword>
<dbReference type="AlphaFoldDB" id="A0A1H3IWL1"/>
<dbReference type="PANTHER" id="PTHR34235">
    <property type="entry name" value="SLR1203 PROTEIN-RELATED"/>
    <property type="match status" value="1"/>
</dbReference>
<evidence type="ECO:0000313" key="2">
    <source>
        <dbReference type="Proteomes" id="UP000198672"/>
    </source>
</evidence>
<dbReference type="OrthoDB" id="5767965at2"/>
<evidence type="ECO:0008006" key="3">
    <source>
        <dbReference type="Google" id="ProtNLM"/>
    </source>
</evidence>
<dbReference type="Gene3D" id="1.20.1220.20">
    <property type="entry name" value="Uncharcterised protein PF01724"/>
    <property type="match status" value="1"/>
</dbReference>
<organism evidence="1 2">
    <name type="scientific">Allochromatium warmingii</name>
    <name type="common">Chromatium warmingii</name>
    <dbReference type="NCBI Taxonomy" id="61595"/>
    <lineage>
        <taxon>Bacteria</taxon>
        <taxon>Pseudomonadati</taxon>
        <taxon>Pseudomonadota</taxon>
        <taxon>Gammaproteobacteria</taxon>
        <taxon>Chromatiales</taxon>
        <taxon>Chromatiaceae</taxon>
        <taxon>Allochromatium</taxon>
    </lineage>
</organism>
<dbReference type="Pfam" id="PF01724">
    <property type="entry name" value="DUF29"/>
    <property type="match status" value="1"/>
</dbReference>
<evidence type="ECO:0000313" key="1">
    <source>
        <dbReference type="EMBL" id="SDY32052.1"/>
    </source>
</evidence>
<gene>
    <name evidence="1" type="ORF">SAMN05421644_1494</name>
</gene>
<dbReference type="InterPro" id="IPR002636">
    <property type="entry name" value="DUF29"/>
</dbReference>
<proteinExistence type="predicted"/>